<dbReference type="EMBL" id="QUWV01000060">
    <property type="protein sequence ID" value="RFD20083.1"/>
    <property type="molecule type" value="Genomic_DNA"/>
</dbReference>
<evidence type="ECO:0000313" key="1">
    <source>
        <dbReference type="EMBL" id="RFD20083.1"/>
    </source>
</evidence>
<comment type="caution">
    <text evidence="1">The sequence shown here is derived from an EMBL/GenBank/DDBJ whole genome shotgun (WGS) entry which is preliminary data.</text>
</comment>
<evidence type="ECO:0000313" key="2">
    <source>
        <dbReference type="Proteomes" id="UP000262371"/>
    </source>
</evidence>
<dbReference type="OrthoDB" id="8453045at2"/>
<protein>
    <recommendedName>
        <fullName evidence="3">LysM domain-containing protein</fullName>
    </recommendedName>
</protein>
<dbReference type="AlphaFoldDB" id="A0A371Z0S2"/>
<keyword evidence="2" id="KW-1185">Reference proteome</keyword>
<reference evidence="1 2" key="1">
    <citation type="submission" date="2018-08" db="EMBL/GenBank/DDBJ databases">
        <title>Komagataeibacter sp. AV 382.</title>
        <authorList>
            <person name="Skraban J."/>
            <person name="Trcek J."/>
        </authorList>
    </citation>
    <scope>NUCLEOTIDE SEQUENCE [LARGE SCALE GENOMIC DNA]</scope>
    <source>
        <strain evidence="1 2">AV 382</strain>
    </source>
</reference>
<organism evidence="1 2">
    <name type="scientific">Komagataeibacter melaceti</name>
    <dbReference type="NCBI Taxonomy" id="2766577"/>
    <lineage>
        <taxon>Bacteria</taxon>
        <taxon>Pseudomonadati</taxon>
        <taxon>Pseudomonadota</taxon>
        <taxon>Alphaproteobacteria</taxon>
        <taxon>Acetobacterales</taxon>
        <taxon>Acetobacteraceae</taxon>
        <taxon>Komagataeibacter</taxon>
    </lineage>
</organism>
<proteinExistence type="predicted"/>
<dbReference type="Proteomes" id="UP000262371">
    <property type="component" value="Unassembled WGS sequence"/>
</dbReference>
<gene>
    <name evidence="1" type="ORF">DY926_07960</name>
</gene>
<name>A0A371Z0S2_9PROT</name>
<accession>A0A371Z0S2</accession>
<dbReference type="RefSeq" id="WP_116702875.1">
    <property type="nucleotide sequence ID" value="NZ_QUWV01000060.1"/>
</dbReference>
<evidence type="ECO:0008006" key="3">
    <source>
        <dbReference type="Google" id="ProtNLM"/>
    </source>
</evidence>
<sequence>MATTIRVTAADVSLYHVAAARLGDATQWWRIAQLNGMADPDLSGCATPVMLVLPTVDPSQDSGVPGVAS</sequence>